<reference evidence="1" key="1">
    <citation type="submission" date="2023-03" db="EMBL/GenBank/DDBJ databases">
        <authorList>
            <person name="Shen W."/>
            <person name="Cai J."/>
        </authorList>
    </citation>
    <scope>NUCLEOTIDE SEQUENCE</scope>
    <source>
        <strain evidence="1">K69-2</strain>
    </source>
</reference>
<dbReference type="Proteomes" id="UP001183682">
    <property type="component" value="Unassembled WGS sequence"/>
</dbReference>
<protein>
    <submittedName>
        <fullName evidence="1">Uncharacterized protein</fullName>
    </submittedName>
</protein>
<dbReference type="AlphaFoldDB" id="A0AAE4KRE7"/>
<proteinExistence type="predicted"/>
<sequence>MITTYLSNKHDLKVNEIKFKQKKYEQNDLYVKRMFDNFVQSFGEVMEYPQANNQKRFGKYYFSCLNYVPKKDYETFVEFYDIYKSSNDEVTVEFFTLRILPITRSIIKSYENSETNANPESVPLIKRIFGK</sequence>
<organism evidence="1 2">
    <name type="scientific">Enterococcus gallinarum</name>
    <dbReference type="NCBI Taxonomy" id="1353"/>
    <lineage>
        <taxon>Bacteria</taxon>
        <taxon>Bacillati</taxon>
        <taxon>Bacillota</taxon>
        <taxon>Bacilli</taxon>
        <taxon>Lactobacillales</taxon>
        <taxon>Enterococcaceae</taxon>
        <taxon>Enterococcus</taxon>
    </lineage>
</organism>
<name>A0AAE4KRE7_ENTGA</name>
<gene>
    <name evidence="1" type="ORF">P7E30_05320</name>
</gene>
<accession>A0AAE4KRE7</accession>
<evidence type="ECO:0000313" key="1">
    <source>
        <dbReference type="EMBL" id="MDT2689633.1"/>
    </source>
</evidence>
<evidence type="ECO:0000313" key="2">
    <source>
        <dbReference type="Proteomes" id="UP001183682"/>
    </source>
</evidence>
<dbReference type="EMBL" id="JARPZN010000002">
    <property type="protein sequence ID" value="MDT2689633.1"/>
    <property type="molecule type" value="Genomic_DNA"/>
</dbReference>
<comment type="caution">
    <text evidence="1">The sequence shown here is derived from an EMBL/GenBank/DDBJ whole genome shotgun (WGS) entry which is preliminary data.</text>
</comment>